<evidence type="ECO:0000313" key="5">
    <source>
        <dbReference type="Proteomes" id="UP000823405"/>
    </source>
</evidence>
<dbReference type="Pfam" id="PF02458">
    <property type="entry name" value="Transferase"/>
    <property type="match status" value="1"/>
</dbReference>
<dbReference type="AlphaFoldDB" id="A0A9P6RIY7"/>
<evidence type="ECO:0000256" key="2">
    <source>
        <dbReference type="ARBA" id="ARBA00022801"/>
    </source>
</evidence>
<dbReference type="Gene3D" id="3.40.50.1820">
    <property type="entry name" value="alpha/beta hydrolase"/>
    <property type="match status" value="1"/>
</dbReference>
<feature type="domain" description="Carboxylesterase type B" evidence="3">
    <location>
        <begin position="582"/>
        <end position="1095"/>
    </location>
</feature>
<dbReference type="PROSITE" id="PS00122">
    <property type="entry name" value="CARBOXYLESTERASE_B_1"/>
    <property type="match status" value="1"/>
</dbReference>
<dbReference type="InterPro" id="IPR023213">
    <property type="entry name" value="CAT-like_dom_sf"/>
</dbReference>
<evidence type="ECO:0000259" key="3">
    <source>
        <dbReference type="Pfam" id="PF00135"/>
    </source>
</evidence>
<comment type="caution">
    <text evidence="4">The sequence shown here is derived from an EMBL/GenBank/DDBJ whole genome shotgun (WGS) entry which is preliminary data.</text>
</comment>
<dbReference type="InterPro" id="IPR029058">
    <property type="entry name" value="AB_hydrolase_fold"/>
</dbReference>
<sequence length="1125" mass="123170">MTLEKSIIFPTTKHNRPAPPAKIHLHGLDGLSAAIQTHNHRFFRRPSTPIADVVEQLKASLAEALELYPPVAGTVQSNDKDEIYILMEKEGIVGTPFLVDLRDTPFVEDSEDLSPRTEPILPPMASTLAVKVTQFSCGTICVASSFNHQVADLRGFLDFLELWAQLSRGEPVDFTKIPDDWERTPGRFFSDLIKQFEGVPLPAPAPFSLLDTPALGPSAYLLAPSVVTNWKFTKSSMEQLKQDLSPPSGSGRWISSGDALTALVSGAVTRAREVGKIPRLEGRSTEESAVECIAMAADGRERAPRGDMAGGHYLGNFNNLWSLTVPRADLLSPTTESAGRVALAIRTNLEVQLSPESVAKRVAFFDNPEIRNPPGRVGWAADIVLTNWSRFDLKGPKLRFGWGEKPFLATSGGVTVYPPAYSLMTQDTDTGDISSTKVVGLVNNAPAAKGISGIHLLLDNDVDSSTPKNPVILLSKPRTYKDGKSICALLGENLASSSTPGLQHLLNTTPVAASEVKGSNRYWISNGSEKNSKCTAFDRESGHQLDLSCSIKLPSICTNSLARTQVGTKNDKSNQIKVKTPKAGTWQGYRDQNQFRFLGIPYAEPPTGKLRFQKPMRLNPRKYGGSNKINSATEYGFVCTQLSLGFNFTKEQWDLFLGANQSEDCLHLNVFTPSLKDSRFRGLPVMVYVHGGGYFSFASSTPIYEPDYRMSVFGLFENTPAIPRSKAPGNLATRDQIAALHWVRNNIAAFGGDPNQVTIFGESAGGWSMRALLSAPSAFGLYKNVISQSDPIDIPLSNPKFAGAISDLTMQNLGCKSSDLACAQSKTTDEITEAQLSALDVFMRRPENSWVQTSAIFRPSVDKSLIPADFAELVRTGKYNKKANILWGSTRDEAGAFVPQVFPNAIPLADEEAEIARRILNNRTRGLTRSPYYKTNASDPDTVRDTFGSAMTDYYWTCPIQVMSRGVTVQNSRVYTYIMDHGRSFDAALEKGLVGYCTDRVCHGDDNIPTFGSGDALPGVEQTGDDARFSRQVIDRFATFAKIGNPNVNNKATNSNLGAASQNPDVTDVQWPMYDDKSNPVFLFNMPNSTVVHNADVAKCEWTAKYIEFDYQVNGPTGKFVPMFP</sequence>
<name>A0A9P6RIY7_9FUNG</name>
<dbReference type="SUPFAM" id="SSF53474">
    <property type="entry name" value="alpha/beta-Hydrolases"/>
    <property type="match status" value="1"/>
</dbReference>
<dbReference type="GO" id="GO:0016787">
    <property type="term" value="F:hydrolase activity"/>
    <property type="evidence" value="ECO:0007669"/>
    <property type="project" value="UniProtKB-KW"/>
</dbReference>
<dbReference type="Gene3D" id="3.30.559.10">
    <property type="entry name" value="Chloramphenicol acetyltransferase-like domain"/>
    <property type="match status" value="2"/>
</dbReference>
<reference evidence="4" key="1">
    <citation type="journal article" date="2020" name="Fungal Divers.">
        <title>Resolving the Mortierellaceae phylogeny through synthesis of multi-gene phylogenetics and phylogenomics.</title>
        <authorList>
            <person name="Vandepol N."/>
            <person name="Liber J."/>
            <person name="Desiro A."/>
            <person name="Na H."/>
            <person name="Kennedy M."/>
            <person name="Barry K."/>
            <person name="Grigoriev I.V."/>
            <person name="Miller A.N."/>
            <person name="O'Donnell K."/>
            <person name="Stajich J.E."/>
            <person name="Bonito G."/>
        </authorList>
    </citation>
    <scope>NUCLEOTIDE SEQUENCE</scope>
    <source>
        <strain evidence="4">NVP60</strain>
    </source>
</reference>
<protein>
    <recommendedName>
        <fullName evidence="3">Carboxylesterase type B domain-containing protein</fullName>
    </recommendedName>
</protein>
<dbReference type="EMBL" id="JAAAIN010000066">
    <property type="protein sequence ID" value="KAG0321385.1"/>
    <property type="molecule type" value="Genomic_DNA"/>
</dbReference>
<evidence type="ECO:0000313" key="4">
    <source>
        <dbReference type="EMBL" id="KAG0321385.1"/>
    </source>
</evidence>
<dbReference type="PANTHER" id="PTHR45570:SF1">
    <property type="entry name" value="CARBOXYLIC ESTER HYDROLASE"/>
    <property type="match status" value="1"/>
</dbReference>
<dbReference type="OrthoDB" id="408631at2759"/>
<accession>A0A9P6RIY7</accession>
<keyword evidence="2" id="KW-0378">Hydrolase</keyword>
<keyword evidence="5" id="KW-1185">Reference proteome</keyword>
<dbReference type="InterPro" id="IPR019826">
    <property type="entry name" value="Carboxylesterase_B_AS"/>
</dbReference>
<organism evidence="4 5">
    <name type="scientific">Linnemannia gamsii</name>
    <dbReference type="NCBI Taxonomy" id="64522"/>
    <lineage>
        <taxon>Eukaryota</taxon>
        <taxon>Fungi</taxon>
        <taxon>Fungi incertae sedis</taxon>
        <taxon>Mucoromycota</taxon>
        <taxon>Mortierellomycotina</taxon>
        <taxon>Mortierellomycetes</taxon>
        <taxon>Mortierellales</taxon>
        <taxon>Mortierellaceae</taxon>
        <taxon>Linnemannia</taxon>
    </lineage>
</organism>
<comment type="similarity">
    <text evidence="1">Belongs to the type-B carboxylesterase/lipase family.</text>
</comment>
<dbReference type="InterPro" id="IPR002018">
    <property type="entry name" value="CarbesteraseB"/>
</dbReference>
<proteinExistence type="inferred from homology"/>
<evidence type="ECO:0000256" key="1">
    <source>
        <dbReference type="ARBA" id="ARBA00005964"/>
    </source>
</evidence>
<gene>
    <name evidence="4" type="ORF">BGZ97_011541</name>
</gene>
<dbReference type="Pfam" id="PF00135">
    <property type="entry name" value="COesterase"/>
    <property type="match status" value="1"/>
</dbReference>
<dbReference type="Proteomes" id="UP000823405">
    <property type="component" value="Unassembled WGS sequence"/>
</dbReference>
<dbReference type="PANTHER" id="PTHR45570">
    <property type="entry name" value="CARBOXYLIC ESTER HYDROLASE"/>
    <property type="match status" value="1"/>
</dbReference>